<reference evidence="1 2" key="1">
    <citation type="submission" date="2018-10" db="EMBL/GenBank/DDBJ databases">
        <title>Genome sequencing of Arthrobacter oryzae TNB02.</title>
        <authorList>
            <person name="Cho Y.-J."/>
            <person name="Cho A."/>
            <person name="Kim O.-S."/>
        </authorList>
    </citation>
    <scope>NUCLEOTIDE SEQUENCE [LARGE SCALE GENOMIC DNA]</scope>
    <source>
        <strain evidence="1 2">TNB02</strain>
    </source>
</reference>
<dbReference type="PIRSF" id="PIRSF008546">
    <property type="entry name" value="UCP008546"/>
    <property type="match status" value="1"/>
</dbReference>
<dbReference type="InterPro" id="IPR036287">
    <property type="entry name" value="Rv1873-like_sf"/>
</dbReference>
<dbReference type="Pfam" id="PF08837">
    <property type="entry name" value="DUF1810"/>
    <property type="match status" value="1"/>
</dbReference>
<accession>A0A3N0BL99</accession>
<dbReference type="AlphaFoldDB" id="A0A3N0BL99"/>
<dbReference type="EMBL" id="RBED01000148">
    <property type="protein sequence ID" value="RNL48775.1"/>
    <property type="molecule type" value="Genomic_DNA"/>
</dbReference>
<dbReference type="SUPFAM" id="SSF140736">
    <property type="entry name" value="Rv1873-like"/>
    <property type="match status" value="1"/>
</dbReference>
<name>A0A3N0BL99_9MICC</name>
<dbReference type="Gene3D" id="1.25.40.380">
    <property type="entry name" value="Protein of unknown function DUF1810"/>
    <property type="match status" value="1"/>
</dbReference>
<dbReference type="RefSeq" id="WP_123257009.1">
    <property type="nucleotide sequence ID" value="NZ_RBED01000148.1"/>
</dbReference>
<dbReference type="InterPro" id="IPR014937">
    <property type="entry name" value="DUF1810"/>
</dbReference>
<evidence type="ECO:0000313" key="1">
    <source>
        <dbReference type="EMBL" id="RNL48775.1"/>
    </source>
</evidence>
<evidence type="ECO:0000313" key="2">
    <source>
        <dbReference type="Proteomes" id="UP000273807"/>
    </source>
</evidence>
<dbReference type="OrthoDB" id="9801870at2"/>
<dbReference type="Proteomes" id="UP000273807">
    <property type="component" value="Unassembled WGS sequence"/>
</dbReference>
<sequence>MNGTGYGLDRFETAQDSGGTYLRAIEELRAGSKRGHWMWFIFPQVAGLGHSATSRRFAIASLAEARAYLRHPVLGPRLVECAGIVAGHTGYAPEQIFGGIDALKLHSSMTLFHRADPDEPAFSDVLAGFFDGRPDSATVRLLDG</sequence>
<keyword evidence="2" id="KW-1185">Reference proteome</keyword>
<organism evidence="1 2">
    <name type="scientific">Arthrobacter oryzae</name>
    <dbReference type="NCBI Taxonomy" id="409290"/>
    <lineage>
        <taxon>Bacteria</taxon>
        <taxon>Bacillati</taxon>
        <taxon>Actinomycetota</taxon>
        <taxon>Actinomycetes</taxon>
        <taxon>Micrococcales</taxon>
        <taxon>Micrococcaceae</taxon>
        <taxon>Arthrobacter</taxon>
    </lineage>
</organism>
<gene>
    <name evidence="1" type="ORF">D7003_19210</name>
</gene>
<proteinExistence type="predicted"/>
<comment type="caution">
    <text evidence="1">The sequence shown here is derived from an EMBL/GenBank/DDBJ whole genome shotgun (WGS) entry which is preliminary data.</text>
</comment>
<protein>
    <submittedName>
        <fullName evidence="1">DUF1810 domain-containing protein</fullName>
    </submittedName>
</protein>